<dbReference type="Pfam" id="PF13672">
    <property type="entry name" value="PP2C_2"/>
    <property type="match status" value="1"/>
</dbReference>
<dbReference type="InterPro" id="IPR053235">
    <property type="entry name" value="Ser_Thr_kinase"/>
</dbReference>
<keyword evidence="5" id="KW-1185">Reference proteome</keyword>
<dbReference type="PANTHER" id="PTHR24361">
    <property type="entry name" value="MITOGEN-ACTIVATED KINASE KINASE KINASE"/>
    <property type="match status" value="1"/>
</dbReference>
<keyword evidence="4" id="KW-0418">Kinase</keyword>
<protein>
    <submittedName>
        <fullName evidence="4">Protein kinase</fullName>
    </submittedName>
</protein>
<dbReference type="PROSITE" id="PS50011">
    <property type="entry name" value="PROTEIN_KINASE_DOM"/>
    <property type="match status" value="1"/>
</dbReference>
<name>A0ABT9GN78_9GAMM</name>
<proteinExistence type="predicted"/>
<comment type="caution">
    <text evidence="4">The sequence shown here is derived from an EMBL/GenBank/DDBJ whole genome shotgun (WGS) entry which is preliminary data.</text>
</comment>
<dbReference type="InterPro" id="IPR001932">
    <property type="entry name" value="PPM-type_phosphatase-like_dom"/>
</dbReference>
<dbReference type="CDD" id="cd14014">
    <property type="entry name" value="STKc_PknB_like"/>
    <property type="match status" value="1"/>
</dbReference>
<dbReference type="InterPro" id="IPR036457">
    <property type="entry name" value="PPM-type-like_dom_sf"/>
</dbReference>
<accession>A0ABT9GN78</accession>
<organism evidence="4 5">
    <name type="scientific">Alkalimonas delamerensis</name>
    <dbReference type="NCBI Taxonomy" id="265981"/>
    <lineage>
        <taxon>Bacteria</taxon>
        <taxon>Pseudomonadati</taxon>
        <taxon>Pseudomonadota</taxon>
        <taxon>Gammaproteobacteria</taxon>
        <taxon>Alkalimonas</taxon>
    </lineage>
</organism>
<dbReference type="RefSeq" id="WP_305944567.1">
    <property type="nucleotide sequence ID" value="NZ_JAUZVY010000002.1"/>
</dbReference>
<dbReference type="Gene3D" id="3.60.40.10">
    <property type="entry name" value="PPM-type phosphatase domain"/>
    <property type="match status" value="1"/>
</dbReference>
<dbReference type="CDD" id="cd00143">
    <property type="entry name" value="PP2Cc"/>
    <property type="match status" value="1"/>
</dbReference>
<dbReference type="PROSITE" id="PS51746">
    <property type="entry name" value="PPM_2"/>
    <property type="match status" value="1"/>
</dbReference>
<dbReference type="Pfam" id="PF00069">
    <property type="entry name" value="Pkinase"/>
    <property type="match status" value="1"/>
</dbReference>
<dbReference type="SUPFAM" id="SSF81606">
    <property type="entry name" value="PP2C-like"/>
    <property type="match status" value="1"/>
</dbReference>
<keyword evidence="1" id="KW-0812">Transmembrane</keyword>
<keyword evidence="1" id="KW-0472">Membrane</keyword>
<keyword evidence="1" id="KW-1133">Transmembrane helix</keyword>
<keyword evidence="4" id="KW-0808">Transferase</keyword>
<evidence type="ECO:0000259" key="3">
    <source>
        <dbReference type="PROSITE" id="PS51746"/>
    </source>
</evidence>
<feature type="transmembrane region" description="Helical" evidence="1">
    <location>
        <begin position="552"/>
        <end position="574"/>
    </location>
</feature>
<evidence type="ECO:0000256" key="1">
    <source>
        <dbReference type="SAM" id="Phobius"/>
    </source>
</evidence>
<dbReference type="Gene3D" id="1.10.510.10">
    <property type="entry name" value="Transferase(Phosphotransferase) domain 1"/>
    <property type="match status" value="1"/>
</dbReference>
<dbReference type="InterPro" id="IPR011009">
    <property type="entry name" value="Kinase-like_dom_sf"/>
</dbReference>
<feature type="domain" description="PPM-type phosphatase" evidence="3">
    <location>
        <begin position="9"/>
        <end position="237"/>
    </location>
</feature>
<sequence length="576" mass="65205">MSAPLLQLTIAASCEAGGKTGNEDAVCWQLPDDPYLRTYKGAVLALADGVSSAEAGREASQAAVTSFVQDYLNTPDTWSVRQSAEQVLSTINLRLYRRSHAFANELKGHLCTFSALVLKSQTAYFFHIGDSRIWHCRGSQLSQLSTDHSTVLQDKRQFLARALGMSNQLQLDAGRQQLQPGDWFVLSSDGLHDFVTEQQLLEQLLSDSSAEQKVQALTELALRQGSDDNISIVLARVDALPDESIDDYNERLTRLPFPPVLAPGMKVDGYRIERELYASERSHLYLVTDTDTEKSLILKCPSVNYSDDPNYIDRFIREEWIGSRIQSPYVVKVIRQSRPRSFLYYLMEYVQGQSLEQWMAQQQSVKPGRAIKLVEQIAKGLQAFHDCEAIHQDLKPGNILVTADDQVKIVDFGSVFVAGVAEIFVPLEHEAALGTASYSDPLYLQGHNSGIQGDVYSLATICYELFTGQLPYGSKIEDCRTASDFDRLRYIPAREHNPRIPLWFDRALEKGVAFDLQQRYTTLQSLLRDLKQPNPDFLREEVKRNTRTSSLLFWQLLSGFWFITLLLVIWLFLLQR</sequence>
<dbReference type="InterPro" id="IPR000719">
    <property type="entry name" value="Prot_kinase_dom"/>
</dbReference>
<gene>
    <name evidence="4" type="ORF">Q3O59_05210</name>
</gene>
<dbReference type="SMART" id="SM00331">
    <property type="entry name" value="PP2C_SIG"/>
    <property type="match status" value="1"/>
</dbReference>
<feature type="domain" description="Protein kinase" evidence="2">
    <location>
        <begin position="270"/>
        <end position="537"/>
    </location>
</feature>
<dbReference type="GO" id="GO:0016301">
    <property type="term" value="F:kinase activity"/>
    <property type="evidence" value="ECO:0007669"/>
    <property type="project" value="UniProtKB-KW"/>
</dbReference>
<dbReference type="Proteomes" id="UP001236258">
    <property type="component" value="Unassembled WGS sequence"/>
</dbReference>
<evidence type="ECO:0000313" key="5">
    <source>
        <dbReference type="Proteomes" id="UP001236258"/>
    </source>
</evidence>
<dbReference type="SMART" id="SM00332">
    <property type="entry name" value="PP2Cc"/>
    <property type="match status" value="1"/>
</dbReference>
<reference evidence="4 5" key="1">
    <citation type="submission" date="2023-08" db="EMBL/GenBank/DDBJ databases">
        <authorList>
            <person name="Joshi A."/>
            <person name="Thite S."/>
        </authorList>
    </citation>
    <scope>NUCLEOTIDE SEQUENCE [LARGE SCALE GENOMIC DNA]</scope>
    <source>
        <strain evidence="4 5">1E1</strain>
    </source>
</reference>
<evidence type="ECO:0000313" key="4">
    <source>
        <dbReference type="EMBL" id="MDP4528428.1"/>
    </source>
</evidence>
<dbReference type="SMART" id="SM00220">
    <property type="entry name" value="S_TKc"/>
    <property type="match status" value="1"/>
</dbReference>
<dbReference type="SUPFAM" id="SSF56112">
    <property type="entry name" value="Protein kinase-like (PK-like)"/>
    <property type="match status" value="1"/>
</dbReference>
<evidence type="ECO:0000259" key="2">
    <source>
        <dbReference type="PROSITE" id="PS50011"/>
    </source>
</evidence>
<dbReference type="Gene3D" id="3.30.200.20">
    <property type="entry name" value="Phosphorylase Kinase, domain 1"/>
    <property type="match status" value="1"/>
</dbReference>
<dbReference type="EMBL" id="JAUZVY010000002">
    <property type="protein sequence ID" value="MDP4528428.1"/>
    <property type="molecule type" value="Genomic_DNA"/>
</dbReference>